<organism evidence="3 4">
    <name type="scientific">Banduia mediterranea</name>
    <dbReference type="NCBI Taxonomy" id="3075609"/>
    <lineage>
        <taxon>Bacteria</taxon>
        <taxon>Pseudomonadati</taxon>
        <taxon>Pseudomonadota</taxon>
        <taxon>Gammaproteobacteria</taxon>
        <taxon>Nevskiales</taxon>
        <taxon>Algiphilaceae</taxon>
        <taxon>Banduia</taxon>
    </lineage>
</organism>
<dbReference type="Gene3D" id="3.40.50.720">
    <property type="entry name" value="NAD(P)-binding Rossmann-like Domain"/>
    <property type="match status" value="1"/>
</dbReference>
<dbReference type="RefSeq" id="WP_311365490.1">
    <property type="nucleotide sequence ID" value="NZ_JAVRIC010000017.1"/>
</dbReference>
<feature type="domain" description="XdhC- CoxI" evidence="1">
    <location>
        <begin position="36"/>
        <end position="103"/>
    </location>
</feature>
<evidence type="ECO:0000259" key="2">
    <source>
        <dbReference type="Pfam" id="PF13478"/>
    </source>
</evidence>
<dbReference type="Pfam" id="PF13478">
    <property type="entry name" value="XdhC_C"/>
    <property type="match status" value="1"/>
</dbReference>
<feature type="domain" description="XdhC Rossmann" evidence="2">
    <location>
        <begin position="171"/>
        <end position="312"/>
    </location>
</feature>
<keyword evidence="4" id="KW-1185">Reference proteome</keyword>
<gene>
    <name evidence="3" type="ORF">RM530_12090</name>
</gene>
<evidence type="ECO:0000313" key="3">
    <source>
        <dbReference type="EMBL" id="MDT0498098.1"/>
    </source>
</evidence>
<dbReference type="EMBL" id="JAVRIC010000017">
    <property type="protein sequence ID" value="MDT0498098.1"/>
    <property type="molecule type" value="Genomic_DNA"/>
</dbReference>
<dbReference type="PANTHER" id="PTHR30388:SF4">
    <property type="entry name" value="MOLYBDENUM COFACTOR INSERTION CHAPERONE PAOD"/>
    <property type="match status" value="1"/>
</dbReference>
<evidence type="ECO:0000259" key="1">
    <source>
        <dbReference type="Pfam" id="PF02625"/>
    </source>
</evidence>
<comment type="caution">
    <text evidence="3">The sequence shown here is derived from an EMBL/GenBank/DDBJ whole genome shotgun (WGS) entry which is preliminary data.</text>
</comment>
<dbReference type="Proteomes" id="UP001254608">
    <property type="component" value="Unassembled WGS sequence"/>
</dbReference>
<reference evidence="3 4" key="1">
    <citation type="submission" date="2023-09" db="EMBL/GenBank/DDBJ databases">
        <authorList>
            <person name="Rey-Velasco X."/>
        </authorList>
    </citation>
    <scope>NUCLEOTIDE SEQUENCE [LARGE SCALE GENOMIC DNA]</scope>
    <source>
        <strain evidence="3 4">W345</strain>
    </source>
</reference>
<dbReference type="InterPro" id="IPR003777">
    <property type="entry name" value="XdhC_CoxI"/>
</dbReference>
<sequence>MPETTPRIPAGTRMADWPDWPEYGLVDDLLPTLERWLADGRRFALATLVEIEGSSPRPLGSEMAINDLGECAGYVSGGCVEAEVAQQALDVLADGEPRYLDYGAGSPVLDIQLACGGRIGILVRTLRDASAQVARWRQTRDARRPLTVVTDWSVGQRKGEIARQHRPTTRLVIAGGDPVSLALARLADAFGFEIVLLRPNGPEAPPQGIRLLAYDRRPIEQALGDLKLDTWCTVYTLTHDADTDHAVLMHALDSPAFCIGALGSRRKSELRLQRLLDAGLTREQLARLHTPAGLPIGGSTPQEIALSILAQIVAARA</sequence>
<name>A0ABU2WJP1_9GAMM</name>
<protein>
    <submittedName>
        <fullName evidence="3">XdhC family protein</fullName>
    </submittedName>
</protein>
<dbReference type="PANTHER" id="PTHR30388">
    <property type="entry name" value="ALDEHYDE OXIDOREDUCTASE MOLYBDENUM COFACTOR ASSEMBLY PROTEIN"/>
    <property type="match status" value="1"/>
</dbReference>
<dbReference type="InterPro" id="IPR027051">
    <property type="entry name" value="XdhC_Rossmann_dom"/>
</dbReference>
<evidence type="ECO:0000313" key="4">
    <source>
        <dbReference type="Proteomes" id="UP001254608"/>
    </source>
</evidence>
<accession>A0ABU2WJP1</accession>
<dbReference type="Pfam" id="PF02625">
    <property type="entry name" value="XdhC_CoxI"/>
    <property type="match status" value="1"/>
</dbReference>
<dbReference type="InterPro" id="IPR052698">
    <property type="entry name" value="MoCofactor_Util/Proc"/>
</dbReference>
<proteinExistence type="predicted"/>